<dbReference type="FunFam" id="3.30.160.60:FF:000322">
    <property type="entry name" value="GDNF-inducible zinc finger protein 1"/>
    <property type="match status" value="1"/>
</dbReference>
<dbReference type="AlphaFoldDB" id="A0A1I8Q9T3"/>
<evidence type="ECO:0000256" key="8">
    <source>
        <dbReference type="ARBA" id="ARBA00023163"/>
    </source>
</evidence>
<dbReference type="GO" id="GO:0005694">
    <property type="term" value="C:chromosome"/>
    <property type="evidence" value="ECO:0007669"/>
    <property type="project" value="UniProtKB-ARBA"/>
</dbReference>
<organism evidence="14 15">
    <name type="scientific">Stomoxys calcitrans</name>
    <name type="common">Stable fly</name>
    <name type="synonym">Conops calcitrans</name>
    <dbReference type="NCBI Taxonomy" id="35570"/>
    <lineage>
        <taxon>Eukaryota</taxon>
        <taxon>Metazoa</taxon>
        <taxon>Ecdysozoa</taxon>
        <taxon>Arthropoda</taxon>
        <taxon>Hexapoda</taxon>
        <taxon>Insecta</taxon>
        <taxon>Pterygota</taxon>
        <taxon>Neoptera</taxon>
        <taxon>Endopterygota</taxon>
        <taxon>Diptera</taxon>
        <taxon>Brachycera</taxon>
        <taxon>Muscomorpha</taxon>
        <taxon>Muscoidea</taxon>
        <taxon>Muscidae</taxon>
        <taxon>Stomoxys</taxon>
    </lineage>
</organism>
<feature type="domain" description="C2H2-type" evidence="12">
    <location>
        <begin position="435"/>
        <end position="458"/>
    </location>
</feature>
<dbReference type="GO" id="GO:0008270">
    <property type="term" value="F:zinc ion binding"/>
    <property type="evidence" value="ECO:0007669"/>
    <property type="project" value="UniProtKB-UniRule"/>
</dbReference>
<dbReference type="FunFam" id="3.30.160.60:FF:000688">
    <property type="entry name" value="zinc finger protein 197 isoform X1"/>
    <property type="match status" value="1"/>
</dbReference>
<dbReference type="InterPro" id="IPR036236">
    <property type="entry name" value="Znf_C2H2_sf"/>
</dbReference>
<feature type="domain" description="C2H2-type" evidence="12">
    <location>
        <begin position="321"/>
        <end position="349"/>
    </location>
</feature>
<proteinExistence type="predicted"/>
<feature type="binding site" evidence="11">
    <location>
        <position position="10"/>
    </location>
    <ligand>
        <name>Zn(2+)</name>
        <dbReference type="ChEBI" id="CHEBI:29105"/>
    </ligand>
</feature>
<protein>
    <recommendedName>
        <fullName evidence="16">Protein krueppel</fullName>
    </recommendedName>
</protein>
<dbReference type="OrthoDB" id="427030at2759"/>
<keyword evidence="15" id="KW-1185">Reference proteome</keyword>
<dbReference type="GO" id="GO:0030674">
    <property type="term" value="F:protein-macromolecule adaptor activity"/>
    <property type="evidence" value="ECO:0007669"/>
    <property type="project" value="UniProtKB-ARBA"/>
</dbReference>
<keyword evidence="6" id="KW-0805">Transcription regulation</keyword>
<feature type="binding site" evidence="11">
    <location>
        <position position="55"/>
    </location>
    <ligand>
        <name>Zn(2+)</name>
        <dbReference type="ChEBI" id="CHEBI:29105"/>
    </ligand>
</feature>
<evidence type="ECO:0008006" key="16">
    <source>
        <dbReference type="Google" id="ProtNLM"/>
    </source>
</evidence>
<evidence type="ECO:0000256" key="2">
    <source>
        <dbReference type="ARBA" id="ARBA00022723"/>
    </source>
</evidence>
<keyword evidence="7" id="KW-0238">DNA-binding</keyword>
<keyword evidence="5 11" id="KW-0862">Zinc</keyword>
<evidence type="ECO:0000256" key="10">
    <source>
        <dbReference type="PROSITE-ProRule" id="PRU00042"/>
    </source>
</evidence>
<sequence length="488" mass="56845">MEVFDNCRICLQAIPHEPIKMTRSILKFIEQGLQMPHITRKLDSTNVKQNLCAACFNKLAEFQDFHEVCKDADEFWKRTFPKEHDEGQHAVDTKKELQMEQNQIAVVDVTSTCTQEQEMQLEVYPESKSEEENDELLLSLPFTDQADQEVQSENEDKPDKIVDVNAGHVSVEWRTEDEESVIESENDGSGVEDQDIIEYEYVLPQENSSLRKEGIEDIVANDDEAHSQMENQPYVYEVGDDDSCTLVQDSYDDGMENATETSTLDTPMEVSASANTYIVKTVLDDNGKVKKSYQCQHCDRCFDRIYDIESHYNIHTDVKPYKCEICGKSFRQKNILTTHQAALHFGKKIECPECGKMFARRSQLILHFRMHRDEKPFVCEFVDCQAAFRQRQHLVDHLFIHTGEKNFQCSTCEKAFQTRKRLQDHIYKVHSYHRYGCDRCEKMFLKPHMLRNHLASAHKVAVKDVSHLKILVDPIRSFKKSDWKYNKN</sequence>
<dbReference type="SMART" id="SM00355">
    <property type="entry name" value="ZnF_C2H2"/>
    <property type="match status" value="6"/>
</dbReference>
<gene>
    <name evidence="14" type="primary">106084248</name>
</gene>
<dbReference type="EnsemblMetazoa" id="SCAU015189-RA">
    <property type="protein sequence ID" value="SCAU015189-PA"/>
    <property type="gene ID" value="SCAU015189"/>
</dbReference>
<keyword evidence="4 10" id="KW-0863">Zinc-finger</keyword>
<dbReference type="SMART" id="SM00868">
    <property type="entry name" value="zf-AD"/>
    <property type="match status" value="1"/>
</dbReference>
<feature type="domain" description="C2H2-type" evidence="12">
    <location>
        <begin position="407"/>
        <end position="435"/>
    </location>
</feature>
<evidence type="ECO:0000313" key="15">
    <source>
        <dbReference type="Proteomes" id="UP000095300"/>
    </source>
</evidence>
<evidence type="ECO:0000256" key="3">
    <source>
        <dbReference type="ARBA" id="ARBA00022737"/>
    </source>
</evidence>
<evidence type="ECO:0000256" key="4">
    <source>
        <dbReference type="ARBA" id="ARBA00022771"/>
    </source>
</evidence>
<dbReference type="Proteomes" id="UP000095300">
    <property type="component" value="Unassembled WGS sequence"/>
</dbReference>
<evidence type="ECO:0000313" key="14">
    <source>
        <dbReference type="EnsemblMetazoa" id="SCAU015189-PA"/>
    </source>
</evidence>
<feature type="binding site" evidence="11">
    <location>
        <position position="7"/>
    </location>
    <ligand>
        <name>Zn(2+)</name>
        <dbReference type="ChEBI" id="CHEBI:29105"/>
    </ligand>
</feature>
<dbReference type="Pfam" id="PF00096">
    <property type="entry name" value="zf-C2H2"/>
    <property type="match status" value="2"/>
</dbReference>
<evidence type="ECO:0000259" key="13">
    <source>
        <dbReference type="PROSITE" id="PS51915"/>
    </source>
</evidence>
<dbReference type="PANTHER" id="PTHR24377">
    <property type="entry name" value="IP01015P-RELATED"/>
    <property type="match status" value="1"/>
</dbReference>
<evidence type="ECO:0000259" key="12">
    <source>
        <dbReference type="PROSITE" id="PS50157"/>
    </source>
</evidence>
<evidence type="ECO:0000256" key="11">
    <source>
        <dbReference type="PROSITE-ProRule" id="PRU01263"/>
    </source>
</evidence>
<keyword evidence="8" id="KW-0804">Transcription</keyword>
<dbReference type="KEGG" id="scac:106084248"/>
<feature type="domain" description="ZAD" evidence="13">
    <location>
        <begin position="5"/>
        <end position="79"/>
    </location>
</feature>
<dbReference type="InterPro" id="IPR050826">
    <property type="entry name" value="Krueppel_C2H2_ZnFinger"/>
</dbReference>
<evidence type="ECO:0000256" key="6">
    <source>
        <dbReference type="ARBA" id="ARBA00023015"/>
    </source>
</evidence>
<dbReference type="InterPro" id="IPR013087">
    <property type="entry name" value="Znf_C2H2_type"/>
</dbReference>
<dbReference type="GO" id="GO:0005634">
    <property type="term" value="C:nucleus"/>
    <property type="evidence" value="ECO:0007669"/>
    <property type="project" value="UniProtKB-SubCell"/>
</dbReference>
<keyword evidence="3" id="KW-0677">Repeat</keyword>
<keyword evidence="2 11" id="KW-0479">Metal-binding</keyword>
<evidence type="ECO:0000256" key="7">
    <source>
        <dbReference type="ARBA" id="ARBA00023125"/>
    </source>
</evidence>
<reference evidence="14" key="1">
    <citation type="submission" date="2020-05" db="UniProtKB">
        <authorList>
            <consortium name="EnsemblMetazoa"/>
        </authorList>
    </citation>
    <scope>IDENTIFICATION</scope>
    <source>
        <strain evidence="14">USDA</strain>
    </source>
</reference>
<dbReference type="InterPro" id="IPR012934">
    <property type="entry name" value="Znf_AD"/>
</dbReference>
<name>A0A1I8Q9T3_STOCA</name>
<dbReference type="Gene3D" id="3.30.160.60">
    <property type="entry name" value="Classic Zinc Finger"/>
    <property type="match status" value="5"/>
</dbReference>
<feature type="domain" description="C2H2-type" evidence="12">
    <location>
        <begin position="293"/>
        <end position="320"/>
    </location>
</feature>
<dbReference type="PROSITE" id="PS00028">
    <property type="entry name" value="ZINC_FINGER_C2H2_1"/>
    <property type="match status" value="6"/>
</dbReference>
<dbReference type="GO" id="GO:0043565">
    <property type="term" value="F:sequence-specific DNA binding"/>
    <property type="evidence" value="ECO:0007669"/>
    <property type="project" value="UniProtKB-ARBA"/>
</dbReference>
<dbReference type="SUPFAM" id="SSF57667">
    <property type="entry name" value="beta-beta-alpha zinc fingers"/>
    <property type="match status" value="3"/>
</dbReference>
<dbReference type="PROSITE" id="PS50157">
    <property type="entry name" value="ZINC_FINGER_C2H2_2"/>
    <property type="match status" value="6"/>
</dbReference>
<evidence type="ECO:0000256" key="1">
    <source>
        <dbReference type="ARBA" id="ARBA00004123"/>
    </source>
</evidence>
<evidence type="ECO:0000256" key="9">
    <source>
        <dbReference type="ARBA" id="ARBA00023242"/>
    </source>
</evidence>
<dbReference type="PROSITE" id="PS51915">
    <property type="entry name" value="ZAD"/>
    <property type="match status" value="1"/>
</dbReference>
<dbReference type="STRING" id="35570.A0A1I8Q9T3"/>
<evidence type="ECO:0000256" key="5">
    <source>
        <dbReference type="ARBA" id="ARBA00022833"/>
    </source>
</evidence>
<dbReference type="FunFam" id="3.30.160.60:FF:000478">
    <property type="entry name" value="Zinc finger protein 133"/>
    <property type="match status" value="1"/>
</dbReference>
<accession>A0A1I8Q9T3</accession>
<feature type="binding site" evidence="11">
    <location>
        <position position="52"/>
    </location>
    <ligand>
        <name>Zn(2+)</name>
        <dbReference type="ChEBI" id="CHEBI:29105"/>
    </ligand>
</feature>
<dbReference type="FunFam" id="3.30.160.60:FF:001732">
    <property type="entry name" value="Zgc:162936"/>
    <property type="match status" value="1"/>
</dbReference>
<dbReference type="GO" id="GO:0045893">
    <property type="term" value="P:positive regulation of DNA-templated transcription"/>
    <property type="evidence" value="ECO:0007669"/>
    <property type="project" value="UniProtKB-ARBA"/>
</dbReference>
<feature type="domain" description="C2H2-type" evidence="12">
    <location>
        <begin position="377"/>
        <end position="406"/>
    </location>
</feature>
<comment type="subcellular location">
    <subcellularLocation>
        <location evidence="1">Nucleus</location>
    </subcellularLocation>
</comment>
<feature type="domain" description="C2H2-type" evidence="12">
    <location>
        <begin position="349"/>
        <end position="376"/>
    </location>
</feature>
<keyword evidence="9" id="KW-0539">Nucleus</keyword>
<dbReference type="VEuPathDB" id="VectorBase:SCAU015189"/>